<dbReference type="PANTHER" id="PTHR34365">
    <property type="entry name" value="ENOLASE (DUF1399)"/>
    <property type="match status" value="1"/>
</dbReference>
<evidence type="ECO:0000313" key="3">
    <source>
        <dbReference type="Proteomes" id="UP000467841"/>
    </source>
</evidence>
<dbReference type="InterPro" id="IPR009836">
    <property type="entry name" value="GRDP-like"/>
</dbReference>
<evidence type="ECO:0000313" key="2">
    <source>
        <dbReference type="EMBL" id="CAA7053934.1"/>
    </source>
</evidence>
<evidence type="ECO:0000313" key="1">
    <source>
        <dbReference type="EMBL" id="CAA7039014.1"/>
    </source>
</evidence>
<protein>
    <recommendedName>
        <fullName evidence="4">Glycine-rich domain-containing protein-like</fullName>
    </recommendedName>
</protein>
<reference evidence="2 3" key="1">
    <citation type="submission" date="2020-01" db="EMBL/GenBank/DDBJ databases">
        <authorList>
            <person name="Mishra B."/>
        </authorList>
    </citation>
    <scope>NUCLEOTIDE SEQUENCE [LARGE SCALE GENOMIC DNA]</scope>
</reference>
<accession>A0A6D2KLE1</accession>
<dbReference type="EMBL" id="CACVBM020001203">
    <property type="protein sequence ID" value="CAA7039014.1"/>
    <property type="molecule type" value="Genomic_DNA"/>
</dbReference>
<proteinExistence type="predicted"/>
<dbReference type="Pfam" id="PF07173">
    <property type="entry name" value="GRDP-like"/>
    <property type="match status" value="1"/>
</dbReference>
<keyword evidence="3" id="KW-1185">Reference proteome</keyword>
<sequence length="224" mass="26027">MDKEKDQEVNWLEAQKIEISVDLLAAAKQQLQFLETVDRHRWLYQGPALERAVYRYNACWLPLLAKYSEAESLVSEGPLVPPLDCEWIWHCHRLNPVRFKSDCEQLYGRVVDNSGVVSSVNGNSKLKTKALWKNLYPEEPYDLDLNKDVSERSSEKHTKYDLVSAAKRQSAFYYQVSRSYVSNEVFLQEAVARYKGFLYLCIKKNSCAPTVDVDLIWHTHLLHP</sequence>
<organism evidence="2 3">
    <name type="scientific">Microthlaspi erraticum</name>
    <dbReference type="NCBI Taxonomy" id="1685480"/>
    <lineage>
        <taxon>Eukaryota</taxon>
        <taxon>Viridiplantae</taxon>
        <taxon>Streptophyta</taxon>
        <taxon>Embryophyta</taxon>
        <taxon>Tracheophyta</taxon>
        <taxon>Spermatophyta</taxon>
        <taxon>Magnoliopsida</taxon>
        <taxon>eudicotyledons</taxon>
        <taxon>Gunneridae</taxon>
        <taxon>Pentapetalae</taxon>
        <taxon>rosids</taxon>
        <taxon>malvids</taxon>
        <taxon>Brassicales</taxon>
        <taxon>Brassicaceae</taxon>
        <taxon>Coluteocarpeae</taxon>
        <taxon>Microthlaspi</taxon>
    </lineage>
</organism>
<dbReference type="PANTHER" id="PTHR34365:SF7">
    <property type="entry name" value="GLYCINE-RICH DOMAIN-CONTAINING PROTEIN 1"/>
    <property type="match status" value="1"/>
</dbReference>
<evidence type="ECO:0008006" key="4">
    <source>
        <dbReference type="Google" id="ProtNLM"/>
    </source>
</evidence>
<name>A0A6D2KLE1_9BRAS</name>
<dbReference type="EMBL" id="CACVBM020001551">
    <property type="protein sequence ID" value="CAA7053934.1"/>
    <property type="molecule type" value="Genomic_DNA"/>
</dbReference>
<gene>
    <name evidence="1" type="ORF">MERR_LOCUS26249</name>
    <name evidence="2" type="ORF">MERR_LOCUS41170</name>
</gene>
<dbReference type="AlphaFoldDB" id="A0A6D2KLE1"/>
<dbReference type="Proteomes" id="UP000467841">
    <property type="component" value="Unassembled WGS sequence"/>
</dbReference>
<dbReference type="OrthoDB" id="1053798at2759"/>